<evidence type="ECO:0000313" key="2">
    <source>
        <dbReference type="Proteomes" id="UP000238801"/>
    </source>
</evidence>
<accession>A0A2T0X2Q6</accession>
<keyword evidence="2" id="KW-1185">Reference proteome</keyword>
<gene>
    <name evidence="1" type="ORF">BCF33_2088</name>
</gene>
<evidence type="ECO:0000313" key="1">
    <source>
        <dbReference type="EMBL" id="PRY93221.1"/>
    </source>
</evidence>
<name>A0A2T0X2Q6_9RHOB</name>
<dbReference type="EMBL" id="PVTT01000002">
    <property type="protein sequence ID" value="PRY93221.1"/>
    <property type="molecule type" value="Genomic_DNA"/>
</dbReference>
<proteinExistence type="predicted"/>
<comment type="caution">
    <text evidence="1">The sequence shown here is derived from an EMBL/GenBank/DDBJ whole genome shotgun (WGS) entry which is preliminary data.</text>
</comment>
<organism evidence="1 2">
    <name type="scientific">Hasllibacter halocynthiae</name>
    <dbReference type="NCBI Taxonomy" id="595589"/>
    <lineage>
        <taxon>Bacteria</taxon>
        <taxon>Pseudomonadati</taxon>
        <taxon>Pseudomonadota</taxon>
        <taxon>Alphaproteobacteria</taxon>
        <taxon>Rhodobacterales</taxon>
        <taxon>Roseobacteraceae</taxon>
        <taxon>Hasllibacter</taxon>
    </lineage>
</organism>
<dbReference type="RefSeq" id="WP_106160832.1">
    <property type="nucleotide sequence ID" value="NZ_PVTT01000002.1"/>
</dbReference>
<evidence type="ECO:0008006" key="3">
    <source>
        <dbReference type="Google" id="ProtNLM"/>
    </source>
</evidence>
<reference evidence="1 2" key="1">
    <citation type="submission" date="2018-03" db="EMBL/GenBank/DDBJ databases">
        <title>Genomic Encyclopedia of Archaeal and Bacterial Type Strains, Phase II (KMG-II): from individual species to whole genera.</title>
        <authorList>
            <person name="Goeker M."/>
        </authorList>
    </citation>
    <scope>NUCLEOTIDE SEQUENCE [LARGE SCALE GENOMIC DNA]</scope>
    <source>
        <strain evidence="1 2">DSM 29318</strain>
    </source>
</reference>
<sequence>MTGERILLRQRDALLRGDLAGVAALMPEVEALVATAAAGGGDPRLRAAAARNRTLLAGVLSAVAERRARAQGLRIYAADGHARAMRAGR</sequence>
<dbReference type="Proteomes" id="UP000238801">
    <property type="component" value="Unassembled WGS sequence"/>
</dbReference>
<protein>
    <recommendedName>
        <fullName evidence="3">FlgN protein</fullName>
    </recommendedName>
</protein>
<dbReference type="AlphaFoldDB" id="A0A2T0X2Q6"/>